<reference evidence="2 6" key="1">
    <citation type="submission" date="2011-10" db="EMBL/GenBank/DDBJ databases">
        <title>The Improved High-Quality Draft genome of Methanoplanus limicola DSM 2279.</title>
        <authorList>
            <consortium name="US DOE Joint Genome Institute (JGI-PGF)"/>
            <person name="Lucas S."/>
            <person name="Copeland A."/>
            <person name="Lapidus A."/>
            <person name="Glavina del Rio T."/>
            <person name="Dalin E."/>
            <person name="Tice H."/>
            <person name="Bruce D."/>
            <person name="Goodwin L."/>
            <person name="Pitluck S."/>
            <person name="Peters L."/>
            <person name="Mikhailova N."/>
            <person name="Lu M."/>
            <person name="Kyrpides N."/>
            <person name="Mavromatis K."/>
            <person name="Ivanova N."/>
            <person name="Markowitz V."/>
            <person name="Cheng J.-F."/>
            <person name="Hugenholtz P."/>
            <person name="Woyke T."/>
            <person name="Wu D."/>
            <person name="Wirth R."/>
            <person name="Brambilla E.-M."/>
            <person name="Klenk H.-P."/>
            <person name="Eisen J.A."/>
        </authorList>
    </citation>
    <scope>NUCLEOTIDE SEQUENCE [LARGE SCALE GENOMIC DNA]</scope>
    <source>
        <strain evidence="2 6">DSM 2279</strain>
    </source>
</reference>
<evidence type="ECO:0000313" key="1">
    <source>
        <dbReference type="EMBL" id="EHQ34444.1"/>
    </source>
</evidence>
<dbReference type="HOGENOM" id="CLU_213586_0_0_2"/>
<gene>
    <name evidence="1" type="ORF">Metlim_0303</name>
    <name evidence="2" type="ORF">Metlim_1094</name>
    <name evidence="3" type="ORF">Metlim_1418</name>
    <name evidence="4" type="ORF">Metlim_2415</name>
    <name evidence="5" type="ORF">Metlim_2656</name>
</gene>
<dbReference type="InterPro" id="IPR019205">
    <property type="entry name" value="DUF2080_transposon-encoded"/>
</dbReference>
<evidence type="ECO:0008006" key="7">
    <source>
        <dbReference type="Google" id="ProtNLM"/>
    </source>
</evidence>
<protein>
    <recommendedName>
        <fullName evidence="7">Transposon-encoded protein</fullName>
    </recommendedName>
</protein>
<dbReference type="RefSeq" id="WP_004076083.1">
    <property type="nucleotide sequence ID" value="NZ_CM001436.1"/>
</dbReference>
<dbReference type="NCBIfam" id="NF033496">
    <property type="entry name" value="DUF2080_fam_acc"/>
    <property type="match status" value="1"/>
</dbReference>
<dbReference type="AlphaFoldDB" id="H1YZZ8"/>
<dbReference type="EMBL" id="CM001436">
    <property type="protein sequence ID" value="EHQ36695.1"/>
    <property type="molecule type" value="Genomic_DNA"/>
</dbReference>
<dbReference type="STRING" id="937775.Metlim_0303"/>
<dbReference type="EMBL" id="CM001436">
    <property type="protein sequence ID" value="EHQ35205.1"/>
    <property type="molecule type" value="Genomic_DNA"/>
</dbReference>
<dbReference type="EMBL" id="CM001436">
    <property type="protein sequence ID" value="EHQ34444.1"/>
    <property type="molecule type" value="Genomic_DNA"/>
</dbReference>
<sequence>MKKVPIVAETELNVKNIEGFYIRKVTPFGTSAKVDCPKEHLGKKVYLVIVGPED</sequence>
<keyword evidence="6" id="KW-1185">Reference proteome</keyword>
<evidence type="ECO:0000313" key="6">
    <source>
        <dbReference type="Proteomes" id="UP000005741"/>
    </source>
</evidence>
<dbReference type="EMBL" id="CM001436">
    <property type="protein sequence ID" value="EHQ36465.1"/>
    <property type="molecule type" value="Genomic_DNA"/>
</dbReference>
<accession>H1YZZ8</accession>
<dbReference type="EMBL" id="CM001436">
    <property type="protein sequence ID" value="EHQ35522.1"/>
    <property type="molecule type" value="Genomic_DNA"/>
</dbReference>
<dbReference type="Proteomes" id="UP000005741">
    <property type="component" value="Chromosome"/>
</dbReference>
<proteinExistence type="predicted"/>
<evidence type="ECO:0000313" key="3">
    <source>
        <dbReference type="EMBL" id="EHQ35522.1"/>
    </source>
</evidence>
<evidence type="ECO:0000313" key="2">
    <source>
        <dbReference type="EMBL" id="EHQ35205.1"/>
    </source>
</evidence>
<name>H1YZZ8_9EURY</name>
<dbReference type="OrthoDB" id="113912at2157"/>
<organism evidence="2 6">
    <name type="scientific">Methanoplanus limicola DSM 2279</name>
    <dbReference type="NCBI Taxonomy" id="937775"/>
    <lineage>
        <taxon>Archaea</taxon>
        <taxon>Methanobacteriati</taxon>
        <taxon>Methanobacteriota</taxon>
        <taxon>Stenosarchaea group</taxon>
        <taxon>Methanomicrobia</taxon>
        <taxon>Methanomicrobiales</taxon>
        <taxon>Methanomicrobiaceae</taxon>
        <taxon>Methanoplanus</taxon>
    </lineage>
</organism>
<dbReference type="Pfam" id="PF09853">
    <property type="entry name" value="DUF2080"/>
    <property type="match status" value="1"/>
</dbReference>
<evidence type="ECO:0000313" key="5">
    <source>
        <dbReference type="EMBL" id="EHQ36695.1"/>
    </source>
</evidence>
<dbReference type="InParanoid" id="H1YZZ8"/>
<evidence type="ECO:0000313" key="4">
    <source>
        <dbReference type="EMBL" id="EHQ36465.1"/>
    </source>
</evidence>